<gene>
    <name evidence="2" type="ORF">PHYPSEUDO_013039</name>
</gene>
<evidence type="ECO:0000259" key="1">
    <source>
        <dbReference type="Pfam" id="PF18634"/>
    </source>
</evidence>
<accession>A0A8T1V6G0</accession>
<protein>
    <recommendedName>
        <fullName evidence="1">RXLR phytopathogen effector protein WY-domain domain-containing protein</fullName>
    </recommendedName>
</protein>
<proteinExistence type="predicted"/>
<dbReference type="Pfam" id="PF18634">
    <property type="entry name" value="RXLR_WY"/>
    <property type="match status" value="1"/>
</dbReference>
<organism evidence="2 3">
    <name type="scientific">Phytophthora pseudosyringae</name>
    <dbReference type="NCBI Taxonomy" id="221518"/>
    <lineage>
        <taxon>Eukaryota</taxon>
        <taxon>Sar</taxon>
        <taxon>Stramenopiles</taxon>
        <taxon>Oomycota</taxon>
        <taxon>Peronosporomycetes</taxon>
        <taxon>Peronosporales</taxon>
        <taxon>Peronosporaceae</taxon>
        <taxon>Phytophthora</taxon>
    </lineage>
</organism>
<sequence length="127" mass="14665">MVLQWFRYAKMYRAKVGPLSDDDIYTLLSKLTSNADLAVLFESFRQLPELEKLGKRMQSVVFRKWIRGEMRPDAVAGQLGLESSASALLKMDLRCKIHEDYAVEFVKDLHRKAFREHFIRLGAAKAS</sequence>
<evidence type="ECO:0000313" key="2">
    <source>
        <dbReference type="EMBL" id="KAG7376611.1"/>
    </source>
</evidence>
<dbReference type="Proteomes" id="UP000694044">
    <property type="component" value="Unassembled WGS sequence"/>
</dbReference>
<dbReference type="EMBL" id="JAGDFM010000657">
    <property type="protein sequence ID" value="KAG7376611.1"/>
    <property type="molecule type" value="Genomic_DNA"/>
</dbReference>
<feature type="domain" description="RXLR phytopathogen effector protein WY-domain" evidence="1">
    <location>
        <begin position="11"/>
        <end position="58"/>
    </location>
</feature>
<evidence type="ECO:0000313" key="3">
    <source>
        <dbReference type="Proteomes" id="UP000694044"/>
    </source>
</evidence>
<name>A0A8T1V6G0_9STRA</name>
<dbReference type="InterPro" id="IPR040786">
    <property type="entry name" value="RXLR_WY"/>
</dbReference>
<keyword evidence="3" id="KW-1185">Reference proteome</keyword>
<dbReference type="AlphaFoldDB" id="A0A8T1V6G0"/>
<comment type="caution">
    <text evidence="2">The sequence shown here is derived from an EMBL/GenBank/DDBJ whole genome shotgun (WGS) entry which is preliminary data.</text>
</comment>
<dbReference type="OrthoDB" id="107680at2759"/>
<reference evidence="2" key="1">
    <citation type="submission" date="2021-02" db="EMBL/GenBank/DDBJ databases">
        <authorList>
            <person name="Palmer J.M."/>
        </authorList>
    </citation>
    <scope>NUCLEOTIDE SEQUENCE</scope>
    <source>
        <strain evidence="2">SCRP734</strain>
    </source>
</reference>